<dbReference type="Proteomes" id="UP001595828">
    <property type="component" value="Unassembled WGS sequence"/>
</dbReference>
<evidence type="ECO:0000313" key="2">
    <source>
        <dbReference type="Proteomes" id="UP001595828"/>
    </source>
</evidence>
<proteinExistence type="predicted"/>
<comment type="caution">
    <text evidence="1">The sequence shown here is derived from an EMBL/GenBank/DDBJ whole genome shotgun (WGS) entry which is preliminary data.</text>
</comment>
<accession>A0ABV8RK27</accession>
<dbReference type="RefSeq" id="WP_379537243.1">
    <property type="nucleotide sequence ID" value="NZ_JBHSDR010000003.1"/>
</dbReference>
<protein>
    <submittedName>
        <fullName evidence="1">DUF1465 family protein</fullName>
    </submittedName>
</protein>
<dbReference type="InterPro" id="IPR010848">
    <property type="entry name" value="DUF1465"/>
</dbReference>
<sequence length="155" mass="17432">MKAPASINPRIVEALYCDALVLADEVRARFDETRRAGLEAELGDDARVAVSCEGLRTTTRVMHCLAWLLNHRAFFEGEISEMQLRRHGRLIGNLPASSAEEIAALPPAMGRLVTESERLYARIVRLERAWRARDAMLVPVNAIERLRERLGASLR</sequence>
<gene>
    <name evidence="1" type="ORF">ACFO0A_01660</name>
</gene>
<dbReference type="InterPro" id="IPR038301">
    <property type="entry name" value="AraC-like_sf"/>
</dbReference>
<dbReference type="Gene3D" id="1.10.8.930">
    <property type="entry name" value="Protein of unknown function DUF1465"/>
    <property type="match status" value="1"/>
</dbReference>
<reference evidence="2" key="1">
    <citation type="journal article" date="2019" name="Int. J. Syst. Evol. Microbiol.">
        <title>The Global Catalogue of Microorganisms (GCM) 10K type strain sequencing project: providing services to taxonomists for standard genome sequencing and annotation.</title>
        <authorList>
            <consortium name="The Broad Institute Genomics Platform"/>
            <consortium name="The Broad Institute Genome Sequencing Center for Infectious Disease"/>
            <person name="Wu L."/>
            <person name="Ma J."/>
        </authorList>
    </citation>
    <scope>NUCLEOTIDE SEQUENCE [LARGE SCALE GENOMIC DNA]</scope>
    <source>
        <strain evidence="2">CGMCC 1.12989</strain>
    </source>
</reference>
<evidence type="ECO:0000313" key="1">
    <source>
        <dbReference type="EMBL" id="MFC4293758.1"/>
    </source>
</evidence>
<keyword evidence="2" id="KW-1185">Reference proteome</keyword>
<dbReference type="EMBL" id="JBHSDR010000003">
    <property type="protein sequence ID" value="MFC4293758.1"/>
    <property type="molecule type" value="Genomic_DNA"/>
</dbReference>
<organism evidence="1 2">
    <name type="scientific">Novosphingobium tardum</name>
    <dbReference type="NCBI Taxonomy" id="1538021"/>
    <lineage>
        <taxon>Bacteria</taxon>
        <taxon>Pseudomonadati</taxon>
        <taxon>Pseudomonadota</taxon>
        <taxon>Alphaproteobacteria</taxon>
        <taxon>Sphingomonadales</taxon>
        <taxon>Sphingomonadaceae</taxon>
        <taxon>Novosphingobium</taxon>
    </lineage>
</organism>
<dbReference type="Pfam" id="PF07323">
    <property type="entry name" value="DUF1465"/>
    <property type="match status" value="1"/>
</dbReference>
<name>A0ABV8RK27_9SPHN</name>